<dbReference type="Gene3D" id="3.30.390.10">
    <property type="entry name" value="Enolase-like, N-terminal domain"/>
    <property type="match status" value="1"/>
</dbReference>
<dbReference type="InterPro" id="IPR001206">
    <property type="entry name" value="Diacylglycerol_kinase_cat_dom"/>
</dbReference>
<dbReference type="Proteomes" id="UP001151760">
    <property type="component" value="Unassembled WGS sequence"/>
</dbReference>
<reference evidence="2" key="2">
    <citation type="submission" date="2022-01" db="EMBL/GenBank/DDBJ databases">
        <authorList>
            <person name="Yamashiro T."/>
            <person name="Shiraishi A."/>
            <person name="Satake H."/>
            <person name="Nakayama K."/>
        </authorList>
    </citation>
    <scope>NUCLEOTIDE SEQUENCE</scope>
</reference>
<keyword evidence="3" id="KW-1185">Reference proteome</keyword>
<dbReference type="Pfam" id="PF00781">
    <property type="entry name" value="DAGK_cat"/>
    <property type="match status" value="1"/>
</dbReference>
<dbReference type="SUPFAM" id="SSF54826">
    <property type="entry name" value="Enolase N-terminal domain-like"/>
    <property type="match status" value="1"/>
</dbReference>
<evidence type="ECO:0000313" key="3">
    <source>
        <dbReference type="Proteomes" id="UP001151760"/>
    </source>
</evidence>
<dbReference type="PROSITE" id="PS50146">
    <property type="entry name" value="DAGK"/>
    <property type="match status" value="1"/>
</dbReference>
<dbReference type="InterPro" id="IPR036849">
    <property type="entry name" value="Enolase-like_C_sf"/>
</dbReference>
<dbReference type="EMBL" id="BQNB010013817">
    <property type="protein sequence ID" value="GJT20602.1"/>
    <property type="molecule type" value="Genomic_DNA"/>
</dbReference>
<dbReference type="PANTHER" id="PTHR11902:SF56">
    <property type="entry name" value="CYTOSOLIC ENOLASE 3"/>
    <property type="match status" value="1"/>
</dbReference>
<evidence type="ECO:0000313" key="2">
    <source>
        <dbReference type="EMBL" id="GJT20602.1"/>
    </source>
</evidence>
<accession>A0ABQ5C2L2</accession>
<dbReference type="InterPro" id="IPR029017">
    <property type="entry name" value="Enolase-like_N"/>
</dbReference>
<dbReference type="Pfam" id="PF03952">
    <property type="entry name" value="Enolase_N"/>
    <property type="match status" value="1"/>
</dbReference>
<sequence length="325" mass="36087">ESNANLDETVSLRKELQRTNIRSLWVTAQLFLHPWYIYGASTRVYGSMHMHQLLVNLEKLKRDGDLLASEIQKKLRIVVGMELLECRSRRRWDSLATEIQKKLRIIVAGGDGNVGWILRVISDLNLAEPPPVATVPLGTGNNLSFAFGWADLRKTNINEKLPQAIVGMDPTLQNQIDQAIIDLNKTQHNKGELRGNAILAVLIAACKIEAVPLYKHIADISGIGSSHVLSIPTYTLISDGKHAGNNLAIRLEQRDLKRQCKWALRRIISSLKVMAFGSMQSCEAMIGWVMMKLTSATITEKYAARGCNVGEDGGLAPNVSRHVVH</sequence>
<dbReference type="InterPro" id="IPR020811">
    <property type="entry name" value="Enolase_N"/>
</dbReference>
<reference evidence="2" key="1">
    <citation type="journal article" date="2022" name="Int. J. Mol. Sci.">
        <title>Draft Genome of Tanacetum Coccineum: Genomic Comparison of Closely Related Tanacetum-Family Plants.</title>
        <authorList>
            <person name="Yamashiro T."/>
            <person name="Shiraishi A."/>
            <person name="Nakayama K."/>
            <person name="Satake H."/>
        </authorList>
    </citation>
    <scope>NUCLEOTIDE SEQUENCE</scope>
</reference>
<dbReference type="SUPFAM" id="SSF111331">
    <property type="entry name" value="NAD kinase/diacylglycerol kinase-like"/>
    <property type="match status" value="1"/>
</dbReference>
<dbReference type="InterPro" id="IPR016064">
    <property type="entry name" value="NAD/diacylglycerol_kinase_sf"/>
</dbReference>
<dbReference type="SMART" id="SM00046">
    <property type="entry name" value="DAGKc"/>
    <property type="match status" value="1"/>
</dbReference>
<gene>
    <name evidence="2" type="ORF">Tco_0890539</name>
</gene>
<dbReference type="PANTHER" id="PTHR11902">
    <property type="entry name" value="ENOLASE"/>
    <property type="match status" value="1"/>
</dbReference>
<protein>
    <submittedName>
        <fullName evidence="2">Cytosolic enolase 3</fullName>
    </submittedName>
</protein>
<comment type="caution">
    <text evidence="2">The sequence shown here is derived from an EMBL/GenBank/DDBJ whole genome shotgun (WGS) entry which is preliminary data.</text>
</comment>
<dbReference type="Gene3D" id="3.20.20.150">
    <property type="entry name" value="Divalent-metal-dependent TIM barrel enzymes"/>
    <property type="match status" value="1"/>
</dbReference>
<dbReference type="Gene3D" id="3.20.20.120">
    <property type="entry name" value="Enolase-like C-terminal domain"/>
    <property type="match status" value="1"/>
</dbReference>
<feature type="non-terminal residue" evidence="2">
    <location>
        <position position="1"/>
    </location>
</feature>
<organism evidence="2 3">
    <name type="scientific">Tanacetum coccineum</name>
    <dbReference type="NCBI Taxonomy" id="301880"/>
    <lineage>
        <taxon>Eukaryota</taxon>
        <taxon>Viridiplantae</taxon>
        <taxon>Streptophyta</taxon>
        <taxon>Embryophyta</taxon>
        <taxon>Tracheophyta</taxon>
        <taxon>Spermatophyta</taxon>
        <taxon>Magnoliopsida</taxon>
        <taxon>eudicotyledons</taxon>
        <taxon>Gunneridae</taxon>
        <taxon>Pentapetalae</taxon>
        <taxon>asterids</taxon>
        <taxon>campanulids</taxon>
        <taxon>Asterales</taxon>
        <taxon>Asteraceae</taxon>
        <taxon>Asteroideae</taxon>
        <taxon>Anthemideae</taxon>
        <taxon>Anthemidinae</taxon>
        <taxon>Tanacetum</taxon>
    </lineage>
</organism>
<evidence type="ECO:0000259" key="1">
    <source>
        <dbReference type="PROSITE" id="PS50146"/>
    </source>
</evidence>
<name>A0ABQ5C2L2_9ASTR</name>
<dbReference type="SMART" id="SM01193">
    <property type="entry name" value="Enolase_N"/>
    <property type="match status" value="1"/>
</dbReference>
<dbReference type="InterPro" id="IPR000941">
    <property type="entry name" value="Enolase"/>
</dbReference>
<feature type="domain" description="DAGKc" evidence="1">
    <location>
        <begin position="95"/>
        <end position="185"/>
    </location>
</feature>
<proteinExistence type="predicted"/>